<dbReference type="SMART" id="SM00320">
    <property type="entry name" value="WD40"/>
    <property type="match status" value="7"/>
</dbReference>
<reference evidence="8 9" key="1">
    <citation type="journal article" date="2019" name="Mol. Biol. Evol.">
        <title>Blast fungal genomes show frequent chromosomal changes, gene gains and losses, and effector gene turnover.</title>
        <authorList>
            <person name="Gomez Luciano L.B."/>
            <person name="Jason Tsai I."/>
            <person name="Chuma I."/>
            <person name="Tosa Y."/>
            <person name="Chen Y.H."/>
            <person name="Li J.Y."/>
            <person name="Li M.Y."/>
            <person name="Jade Lu M.Y."/>
            <person name="Nakayashiki H."/>
            <person name="Li W.H."/>
        </authorList>
    </citation>
    <scope>NUCLEOTIDE SEQUENCE [LARGE SCALE GENOMIC DNA]</scope>
    <source>
        <strain evidence="8 9">NI907</strain>
    </source>
</reference>
<reference evidence="9" key="3">
    <citation type="submission" date="2025-08" db="UniProtKB">
        <authorList>
            <consortium name="RefSeq"/>
        </authorList>
    </citation>
    <scope>IDENTIFICATION</scope>
    <source>
        <strain evidence="9">NI907</strain>
    </source>
</reference>
<dbReference type="InterPro" id="IPR019775">
    <property type="entry name" value="WD40_repeat_CS"/>
</dbReference>
<evidence type="ECO:0000256" key="6">
    <source>
        <dbReference type="ARBA" id="ARBA00038255"/>
    </source>
</evidence>
<dbReference type="KEGG" id="pgri:PgNI_11716"/>
<dbReference type="RefSeq" id="XP_030976428.1">
    <property type="nucleotide sequence ID" value="XM_031131680.1"/>
</dbReference>
<evidence type="ECO:0000256" key="1">
    <source>
        <dbReference type="ARBA" id="ARBA00004496"/>
    </source>
</evidence>
<evidence type="ECO:0000313" key="9">
    <source>
        <dbReference type="RefSeq" id="XP_030976428.1"/>
    </source>
</evidence>
<dbReference type="InterPro" id="IPR015943">
    <property type="entry name" value="WD40/YVTN_repeat-like_dom_sf"/>
</dbReference>
<sequence length="1262" mass="134381">MAKGHCRPQMMTKPVAMDCEFVSCPITALAFFEVDDPCNEKDDGSGGHAGEADACRTYLLAGEDTQLKIYDVASGSLCGELQVFSASVIHGIFVGIGASRGSILVWGGCSVAVLSRVVLEDLLSGRGWDRAAPVITEATAPDWIYDGALAPVLSLGRGDVDGVLITAHNEVVELRIGSRDAHPTVEFGRVASPSRPILYSANVRWLAGDLLLVAGGTVFGEIIVWNWHPVGGDCEVLFVLEGHEGSIFGVHISDELVTPSGDVVRLLASCSDDRTVRIWDVTERNLDPSSSGVKSQNGKLVEEGRETGFGGKQQVDDGPQAGSVENLASAPTACSRRALAVAMGHISRIWHVKFSTQGFLPFPDKDAAPRMTVYSFGEDATTQEWLLDLQGESSGTLSHVKTTPCHSGKHIWATALLASTKPGGRPLIATGGSDGKISLIGDVGSRKLVTDGDIPRRSDLDTGHGELDTGLDHTAVSYLFADIGLPADDAVVPAQVAASGGKGGRGAETFKTFAFASQDELLVTSTLGNLFLGKVLAAGDVFWSKVAITDAERSDLQNYNIVRGGGDSGHRISFIGSATGAVYMFTAAPIPRLLKVADLGRKISDIFPLSGGAGSPASLISPLDSDGSNKVVVTLLGHDEAYLLSIADTDLTKEPTSTTKTITVPLSSGCVVTAANICNDTLVLGTRDGNLVFYGHDRVEGDFTEGHPTFYELLQATTTSKDAITSIVPLPGVQGGPPCPYVLATCRDGKYMIYEITTPPNADGPRKEDGLQIELIHESCPPFGPIIAEAWFKKAADSGDVELILCGFRSRYFVVWNETRQHEIATVDCGGAHRTFAYTRTAVDGKDDWVRFAYIKAQRTHIHTQQRAGHAALRNGMHGREARAASWCGDLLATAAEDTTVRIWNYPQRLGHKNTRRKEMRCVACLNVHTAGLQSLQWCGPGYLVSSAGNEELFVWRVSRLDDRSAYAGGLAVVREAVYPDRTPDGDLRIVDVAVRAAGDHTTGGTFFISIVLSNSVLRSYLYSKERGFEILAQGRYTGVCLTQIRHLEVGSGCRLCVLTASTDGAVVVWECAAPRDVDDPKATVPGEYIIKGVYNLHQSSIKGLDISPIHPGGNQKGGDWVVLTVGDDNALGVLHLGPVPGGAEDGSSSPSLRSCRVIVRSAHAAGITGIRVIGSRDEGRVLFAATVSNDQRMKIWRVQLGDSVKTDGEDATAVRVQLLQDKYSAVADAGDLDILEGENPDMGGKLVVAGVGVEVWNVSLS</sequence>
<gene>
    <name evidence="9" type="ORF">PgNI_11716</name>
</gene>
<dbReference type="Pfam" id="PF00400">
    <property type="entry name" value="WD40"/>
    <property type="match status" value="1"/>
</dbReference>
<organism evidence="8 9">
    <name type="scientific">Pyricularia grisea</name>
    <name type="common">Crabgrass-specific blast fungus</name>
    <name type="synonym">Magnaporthe grisea</name>
    <dbReference type="NCBI Taxonomy" id="148305"/>
    <lineage>
        <taxon>Eukaryota</taxon>
        <taxon>Fungi</taxon>
        <taxon>Dikarya</taxon>
        <taxon>Ascomycota</taxon>
        <taxon>Pezizomycotina</taxon>
        <taxon>Sordariomycetes</taxon>
        <taxon>Sordariomycetidae</taxon>
        <taxon>Magnaporthales</taxon>
        <taxon>Pyriculariaceae</taxon>
        <taxon>Pyricularia</taxon>
    </lineage>
</organism>
<dbReference type="SUPFAM" id="SSF50978">
    <property type="entry name" value="WD40 repeat-like"/>
    <property type="match status" value="2"/>
</dbReference>
<evidence type="ECO:0000313" key="8">
    <source>
        <dbReference type="Proteomes" id="UP000515153"/>
    </source>
</evidence>
<reference evidence="9" key="2">
    <citation type="submission" date="2019-10" db="EMBL/GenBank/DDBJ databases">
        <authorList>
            <consortium name="NCBI Genome Project"/>
        </authorList>
    </citation>
    <scope>NUCLEOTIDE SEQUENCE</scope>
    <source>
        <strain evidence="9">NI907</strain>
    </source>
</reference>
<protein>
    <submittedName>
        <fullName evidence="9">Uncharacterized protein</fullName>
    </submittedName>
</protein>
<dbReference type="InterPro" id="IPR036322">
    <property type="entry name" value="WD40_repeat_dom_sf"/>
</dbReference>
<dbReference type="PROSITE" id="PS50082">
    <property type="entry name" value="WD_REPEATS_2"/>
    <property type="match status" value="2"/>
</dbReference>
<dbReference type="PROSITE" id="PS00678">
    <property type="entry name" value="WD_REPEATS_1"/>
    <property type="match status" value="1"/>
</dbReference>
<dbReference type="PANTHER" id="PTHR14344:SF3">
    <property type="entry name" value="WD REPEAT-CONTAINING PROTEIN 6"/>
    <property type="match status" value="1"/>
</dbReference>
<evidence type="ECO:0000256" key="4">
    <source>
        <dbReference type="ARBA" id="ARBA00022694"/>
    </source>
</evidence>
<dbReference type="InterPro" id="IPR011047">
    <property type="entry name" value="Quinoprotein_ADH-like_sf"/>
</dbReference>
<name>A0A6P8ANG2_PYRGI</name>
<dbReference type="Gene3D" id="2.130.10.10">
    <property type="entry name" value="YVTN repeat-like/Quinoprotein amine dehydrogenase"/>
    <property type="match status" value="3"/>
</dbReference>
<dbReference type="InterPro" id="IPR051973">
    <property type="entry name" value="tRNA_Anticodon_Mtase-Reg"/>
</dbReference>
<feature type="repeat" description="WD" evidence="7">
    <location>
        <begin position="240"/>
        <end position="289"/>
    </location>
</feature>
<comment type="subcellular location">
    <subcellularLocation>
        <location evidence="1">Cytoplasm</location>
    </subcellularLocation>
</comment>
<keyword evidence="5" id="KW-0677">Repeat</keyword>
<evidence type="ECO:0000256" key="3">
    <source>
        <dbReference type="ARBA" id="ARBA00022574"/>
    </source>
</evidence>
<dbReference type="Proteomes" id="UP000515153">
    <property type="component" value="Chromosome V"/>
</dbReference>
<keyword evidence="2" id="KW-0963">Cytoplasm</keyword>
<dbReference type="InterPro" id="IPR001680">
    <property type="entry name" value="WD40_rpt"/>
</dbReference>
<keyword evidence="8" id="KW-1185">Reference proteome</keyword>
<feature type="repeat" description="WD" evidence="7">
    <location>
        <begin position="889"/>
        <end position="905"/>
    </location>
</feature>
<keyword evidence="4" id="KW-0819">tRNA processing</keyword>
<dbReference type="AlphaFoldDB" id="A0A6P8ANG2"/>
<evidence type="ECO:0000256" key="2">
    <source>
        <dbReference type="ARBA" id="ARBA00022490"/>
    </source>
</evidence>
<keyword evidence="3 7" id="KW-0853">WD repeat</keyword>
<dbReference type="GeneID" id="41966585"/>
<accession>A0A6P8ANG2</accession>
<evidence type="ECO:0000256" key="7">
    <source>
        <dbReference type="PROSITE-ProRule" id="PRU00221"/>
    </source>
</evidence>
<dbReference type="SUPFAM" id="SSF50998">
    <property type="entry name" value="Quinoprotein alcohol dehydrogenase-like"/>
    <property type="match status" value="1"/>
</dbReference>
<evidence type="ECO:0000256" key="5">
    <source>
        <dbReference type="ARBA" id="ARBA00022737"/>
    </source>
</evidence>
<dbReference type="PANTHER" id="PTHR14344">
    <property type="entry name" value="WD REPEAT PROTEIN"/>
    <property type="match status" value="1"/>
</dbReference>
<dbReference type="GO" id="GO:0005737">
    <property type="term" value="C:cytoplasm"/>
    <property type="evidence" value="ECO:0007669"/>
    <property type="project" value="UniProtKB-SubCell"/>
</dbReference>
<proteinExistence type="inferred from homology"/>
<comment type="similarity">
    <text evidence="6">Belongs to the WD repeat WDR6 family.</text>
</comment>
<dbReference type="GO" id="GO:0030488">
    <property type="term" value="P:tRNA methylation"/>
    <property type="evidence" value="ECO:0007669"/>
    <property type="project" value="TreeGrafter"/>
</dbReference>